<evidence type="ECO:0000313" key="6">
    <source>
        <dbReference type="Proteomes" id="UP000436858"/>
    </source>
</evidence>
<evidence type="ECO:0000313" key="4">
    <source>
        <dbReference type="EMBL" id="RHD83010.1"/>
    </source>
</evidence>
<evidence type="ECO:0000256" key="1">
    <source>
        <dbReference type="SAM" id="Phobius"/>
    </source>
</evidence>
<keyword evidence="1" id="KW-1133">Transmembrane helix</keyword>
<sequence>MRHLVCILMLSFVLGGCFCSCRTQYIPIESVKTEYNVRDSIRYDSIYQHDSVYLTVKGDTVYQYKYKYLYKYQYVNKTDTLIKTDSIQVPYPVEKQLAKWQQFKLDLGGIAMLIIIVIVFILLGRTVHRLKI</sequence>
<dbReference type="KEGG" id="btho:Btheta7330_03643"/>
<reference evidence="4 5" key="1">
    <citation type="submission" date="2018-08" db="EMBL/GenBank/DDBJ databases">
        <title>A genome reference for cultivated species of the human gut microbiota.</title>
        <authorList>
            <person name="Zou Y."/>
            <person name="Xue W."/>
            <person name="Luo G."/>
        </authorList>
    </citation>
    <scope>NUCLEOTIDE SEQUENCE [LARGE SCALE GENOMIC DNA]</scope>
    <source>
        <strain evidence="4 5">AM30-26</strain>
    </source>
</reference>
<accession>C6IL47</accession>
<protein>
    <submittedName>
        <fullName evidence="4">Uncharacterized protein</fullName>
    </submittedName>
</protein>
<dbReference type="AlphaFoldDB" id="A0A0P0FR70"/>
<evidence type="ECO:0000313" key="7">
    <source>
        <dbReference type="Proteomes" id="UP000440614"/>
    </source>
</evidence>
<comment type="caution">
    <text evidence="4">The sequence shown here is derived from an EMBL/GenBank/DDBJ whole genome shotgun (WGS) entry which is preliminary data.</text>
</comment>
<proteinExistence type="predicted"/>
<evidence type="ECO:0000313" key="3">
    <source>
        <dbReference type="EMBL" id="KAB4479861.1"/>
    </source>
</evidence>
<name>A0A0P0FR70_BACT4</name>
<dbReference type="Proteomes" id="UP000440614">
    <property type="component" value="Unassembled WGS sequence"/>
</dbReference>
<organism evidence="4 5">
    <name type="scientific">Bacteroides thetaiotaomicron</name>
    <dbReference type="NCBI Taxonomy" id="818"/>
    <lineage>
        <taxon>Bacteria</taxon>
        <taxon>Pseudomonadati</taxon>
        <taxon>Bacteroidota</taxon>
        <taxon>Bacteroidia</taxon>
        <taxon>Bacteroidales</taxon>
        <taxon>Bacteroidaceae</taxon>
        <taxon>Bacteroides</taxon>
    </lineage>
</organism>
<dbReference type="EMBL" id="WCSY01000026">
    <property type="protein sequence ID" value="KAB4307106.1"/>
    <property type="molecule type" value="Genomic_DNA"/>
</dbReference>
<dbReference type="EMBL" id="WCRY01000016">
    <property type="protein sequence ID" value="KAB4479861.1"/>
    <property type="molecule type" value="Genomic_DNA"/>
</dbReference>
<keyword evidence="1" id="KW-0472">Membrane</keyword>
<feature type="transmembrane region" description="Helical" evidence="1">
    <location>
        <begin position="107"/>
        <end position="127"/>
    </location>
</feature>
<dbReference type="Proteomes" id="UP000436858">
    <property type="component" value="Unassembled WGS sequence"/>
</dbReference>
<evidence type="ECO:0000313" key="5">
    <source>
        <dbReference type="Proteomes" id="UP000284785"/>
    </source>
</evidence>
<evidence type="ECO:0000313" key="2">
    <source>
        <dbReference type="EMBL" id="KAB4307106.1"/>
    </source>
</evidence>
<dbReference type="PROSITE" id="PS51257">
    <property type="entry name" value="PROKAR_LIPOPROTEIN"/>
    <property type="match status" value="1"/>
</dbReference>
<dbReference type="Proteomes" id="UP000284785">
    <property type="component" value="Unassembled WGS sequence"/>
</dbReference>
<gene>
    <name evidence="4" type="ORF">DW780_21240</name>
    <name evidence="3" type="ORF">GAN91_16635</name>
    <name evidence="2" type="ORF">GAO51_22375</name>
</gene>
<reference evidence="6 7" key="2">
    <citation type="journal article" date="2019" name="Nat. Med.">
        <title>A library of human gut bacterial isolates paired with longitudinal multiomics data enables mechanistic microbiome research.</title>
        <authorList>
            <person name="Poyet M."/>
            <person name="Groussin M."/>
            <person name="Gibbons S.M."/>
            <person name="Avila-Pacheco J."/>
            <person name="Jiang X."/>
            <person name="Kearney S.M."/>
            <person name="Perrotta A.R."/>
            <person name="Berdy B."/>
            <person name="Zhao S."/>
            <person name="Lieberman T.D."/>
            <person name="Swanson P.K."/>
            <person name="Smith M."/>
            <person name="Roesemann S."/>
            <person name="Alexander J.E."/>
            <person name="Rich S.A."/>
            <person name="Livny J."/>
            <person name="Vlamakis H."/>
            <person name="Clish C."/>
            <person name="Bullock K."/>
            <person name="Deik A."/>
            <person name="Scott J."/>
            <person name="Pierce K.A."/>
            <person name="Xavier R.J."/>
            <person name="Alm E.J."/>
        </authorList>
    </citation>
    <scope>NUCLEOTIDE SEQUENCE [LARGE SCALE GENOMIC DNA]</scope>
    <source>
        <strain evidence="3 6">BIOML-A162</strain>
        <strain evidence="2 7">BIOML-A188</strain>
    </source>
</reference>
<dbReference type="EMBL" id="QSJP01000024">
    <property type="protein sequence ID" value="RHD83010.1"/>
    <property type="molecule type" value="Genomic_DNA"/>
</dbReference>
<accession>A0A0P0FR70</accession>
<keyword evidence="1" id="KW-0812">Transmembrane</keyword>